<evidence type="ECO:0000313" key="1">
    <source>
        <dbReference type="EMBL" id="SCY75611.1"/>
    </source>
</evidence>
<accession>A0A1G5IIN5</accession>
<sequence length="49" mass="5548">MMANKVIDASRFLAFFLARCVKLDPSKTRTAILAQEFMTFLLVGYPSFS</sequence>
<name>A0A1G5IIN5_LEGMI</name>
<comment type="caution">
    <text evidence="1">The sequence shown here is derived from an EMBL/GenBank/DDBJ whole genome shotgun (WGS) entry which is preliminary data.</text>
</comment>
<dbReference type="Proteomes" id="UP000182998">
    <property type="component" value="Unassembled WGS sequence"/>
</dbReference>
<evidence type="ECO:0000313" key="2">
    <source>
        <dbReference type="Proteomes" id="UP000182998"/>
    </source>
</evidence>
<dbReference type="EMBL" id="FMVN01000017">
    <property type="protein sequence ID" value="SCY75611.1"/>
    <property type="molecule type" value="Genomic_DNA"/>
</dbReference>
<proteinExistence type="predicted"/>
<organism evidence="1 2">
    <name type="scientific">Legionella micdadei</name>
    <name type="common">Tatlockia micdadei</name>
    <dbReference type="NCBI Taxonomy" id="451"/>
    <lineage>
        <taxon>Bacteria</taxon>
        <taxon>Pseudomonadati</taxon>
        <taxon>Pseudomonadota</taxon>
        <taxon>Gammaproteobacteria</taxon>
        <taxon>Legionellales</taxon>
        <taxon>Legionellaceae</taxon>
        <taxon>Legionella</taxon>
    </lineage>
</organism>
<gene>
    <name evidence="1" type="ORF">SAMN02982997_02799</name>
</gene>
<protein>
    <submittedName>
        <fullName evidence="1">Uncharacterized protein</fullName>
    </submittedName>
</protein>
<reference evidence="1 2" key="1">
    <citation type="submission" date="2016-10" db="EMBL/GenBank/DDBJ databases">
        <authorList>
            <person name="Varghese N."/>
            <person name="Submissions S."/>
        </authorList>
    </citation>
    <scope>NUCLEOTIDE SEQUENCE [LARGE SCALE GENOMIC DNA]</scope>
    <source>
        <strain evidence="1 2">ATCC 33218</strain>
    </source>
</reference>
<keyword evidence="2" id="KW-1185">Reference proteome</keyword>